<dbReference type="Proteomes" id="UP001515500">
    <property type="component" value="Chromosome 8"/>
</dbReference>
<feature type="compositionally biased region" description="Basic and acidic residues" evidence="2">
    <location>
        <begin position="76"/>
        <end position="95"/>
    </location>
</feature>
<feature type="region of interest" description="Disordered" evidence="2">
    <location>
        <begin position="76"/>
        <end position="120"/>
    </location>
</feature>
<feature type="region of interest" description="Disordered" evidence="2">
    <location>
        <begin position="1"/>
        <end position="27"/>
    </location>
</feature>
<dbReference type="PANTHER" id="PTHR38378">
    <property type="entry name" value="MYOSIN HEAVY CHAIN-LIKE PROTEIN"/>
    <property type="match status" value="1"/>
</dbReference>
<organism evidence="3 4">
    <name type="scientific">Dioscorea cayennensis subsp. rotundata</name>
    <name type="common">White Guinea yam</name>
    <name type="synonym">Dioscorea rotundata</name>
    <dbReference type="NCBI Taxonomy" id="55577"/>
    <lineage>
        <taxon>Eukaryota</taxon>
        <taxon>Viridiplantae</taxon>
        <taxon>Streptophyta</taxon>
        <taxon>Embryophyta</taxon>
        <taxon>Tracheophyta</taxon>
        <taxon>Spermatophyta</taxon>
        <taxon>Magnoliopsida</taxon>
        <taxon>Liliopsida</taxon>
        <taxon>Dioscoreales</taxon>
        <taxon>Dioscoreaceae</taxon>
        <taxon>Dioscorea</taxon>
    </lineage>
</organism>
<gene>
    <name evidence="4" type="primary">LOC120267353</name>
</gene>
<evidence type="ECO:0000256" key="2">
    <source>
        <dbReference type="SAM" id="MobiDB-lite"/>
    </source>
</evidence>
<dbReference type="PANTHER" id="PTHR38378:SF3">
    <property type="entry name" value="MYOSIN HEAVY CHAIN-LIKE PROTEIN"/>
    <property type="match status" value="1"/>
</dbReference>
<evidence type="ECO:0000313" key="3">
    <source>
        <dbReference type="Proteomes" id="UP001515500"/>
    </source>
</evidence>
<accession>A0AB40BXK2</accession>
<dbReference type="GeneID" id="120267353"/>
<dbReference type="RefSeq" id="XP_039130938.1">
    <property type="nucleotide sequence ID" value="XM_039275004.1"/>
</dbReference>
<keyword evidence="1" id="KW-0175">Coiled coil</keyword>
<reference evidence="4" key="1">
    <citation type="submission" date="2025-08" db="UniProtKB">
        <authorList>
            <consortium name="RefSeq"/>
        </authorList>
    </citation>
    <scope>IDENTIFICATION</scope>
</reference>
<sequence>MSKPRVHSFPDLIPFLPSQDRQEDQNSLEGVTTNIKLLLKLLHDHCDVSKEADGRRPQRVAGMITILDDVKARIEKSQKTNKRAELRRCNTDLRRGQPQPHKEKRPPSNEPLSPSEENQKLKKELWASMTARKSLERMFSSLGKEKQMITAELTRKVHELKEMEELVNDLKEHNETLSEKIKALADSKEKESNSSVLDCCDNVLELRQQNKELSEQLVKSLDRYRSMKRRVKDVQDVVSVSLERMSNLHDCVDVEVQKEFSQVEEVLVGFLEKFSKDSPKREE</sequence>
<name>A0AB40BXK2_DIOCR</name>
<feature type="coiled-coil region" evidence="1">
    <location>
        <begin position="153"/>
        <end position="230"/>
    </location>
</feature>
<dbReference type="AlphaFoldDB" id="A0AB40BXK2"/>
<evidence type="ECO:0000313" key="4">
    <source>
        <dbReference type="RefSeq" id="XP_039130938.1"/>
    </source>
</evidence>
<evidence type="ECO:0000256" key="1">
    <source>
        <dbReference type="SAM" id="Coils"/>
    </source>
</evidence>
<proteinExistence type="predicted"/>
<keyword evidence="3" id="KW-1185">Reference proteome</keyword>
<protein>
    <submittedName>
        <fullName evidence="4">Uncharacterized protein LOC120267353</fullName>
    </submittedName>
</protein>